<sequence>MDRHDVDWAGYVPAVTTPFDRDGALDLDALGHQLEWLVGQGMHGVVLAGTTGEWFALTEQERATLFREGARVVDGRVTVLGGCNAYTADESVRHARAAQAAGLDGVLVTPPPYVVPTDREIVRFYRDVAAGSDMPLCVYNWPRGCVVDMGTDLLGELAAIDTVVAVKNSTGDAAAFWRGMYALEDRVRYFGVPTSPLGADLAGLGHGDGLMGAGGVLGADHPDFWRAVAAGDRERALTLGARDRVLMESWFRPDYGARFGNAQAIMKTALRLRGVPAGYVRRPLLELTEDEVAVVAGTLHSLGVATVPLA</sequence>
<dbReference type="KEGG" id="celz:E5225_03045"/>
<name>A0A4P7SEV5_9CELL</name>
<gene>
    <name evidence="6" type="ORF">E5225_03045</name>
</gene>
<dbReference type="SMART" id="SM01130">
    <property type="entry name" value="DHDPS"/>
    <property type="match status" value="1"/>
</dbReference>
<evidence type="ECO:0000256" key="4">
    <source>
        <dbReference type="PIRSR" id="PIRSR001365-1"/>
    </source>
</evidence>
<feature type="active site" description="Proton donor/acceptor" evidence="4">
    <location>
        <position position="139"/>
    </location>
</feature>
<dbReference type="InterPro" id="IPR002220">
    <property type="entry name" value="DapA-like"/>
</dbReference>
<dbReference type="PRINTS" id="PR00146">
    <property type="entry name" value="DHPICSNTHASE"/>
</dbReference>
<dbReference type="Gene3D" id="3.20.20.70">
    <property type="entry name" value="Aldolase class I"/>
    <property type="match status" value="1"/>
</dbReference>
<evidence type="ECO:0000256" key="1">
    <source>
        <dbReference type="ARBA" id="ARBA00007592"/>
    </source>
</evidence>
<dbReference type="PIRSF" id="PIRSF001365">
    <property type="entry name" value="DHDPS"/>
    <property type="match status" value="1"/>
</dbReference>
<feature type="active site" description="Schiff-base intermediate with substrate" evidence="4">
    <location>
        <position position="167"/>
    </location>
</feature>
<accession>A0A4P7SEV5</accession>
<evidence type="ECO:0000256" key="3">
    <source>
        <dbReference type="PIRNR" id="PIRNR001365"/>
    </source>
</evidence>
<dbReference type="Proteomes" id="UP000296469">
    <property type="component" value="Chromosome"/>
</dbReference>
<evidence type="ECO:0000256" key="5">
    <source>
        <dbReference type="PIRSR" id="PIRSR001365-2"/>
    </source>
</evidence>
<dbReference type="RefSeq" id="WP_135974035.1">
    <property type="nucleotide sequence ID" value="NZ_CP039291.1"/>
</dbReference>
<feature type="binding site" evidence="5">
    <location>
        <position position="51"/>
    </location>
    <ligand>
        <name>pyruvate</name>
        <dbReference type="ChEBI" id="CHEBI:15361"/>
    </ligand>
</feature>
<dbReference type="PANTHER" id="PTHR12128">
    <property type="entry name" value="DIHYDRODIPICOLINATE SYNTHASE"/>
    <property type="match status" value="1"/>
</dbReference>
<dbReference type="OrthoDB" id="9778880at2"/>
<comment type="similarity">
    <text evidence="1 3">Belongs to the DapA family.</text>
</comment>
<dbReference type="Pfam" id="PF00701">
    <property type="entry name" value="DHDPS"/>
    <property type="match status" value="1"/>
</dbReference>
<proteinExistence type="inferred from homology"/>
<dbReference type="InterPro" id="IPR013785">
    <property type="entry name" value="Aldolase_TIM"/>
</dbReference>
<organism evidence="6 7">
    <name type="scientific">Cellulomonas shaoxiangyii</name>
    <dbReference type="NCBI Taxonomy" id="2566013"/>
    <lineage>
        <taxon>Bacteria</taxon>
        <taxon>Bacillati</taxon>
        <taxon>Actinomycetota</taxon>
        <taxon>Actinomycetes</taxon>
        <taxon>Micrococcales</taxon>
        <taxon>Cellulomonadaceae</taxon>
        <taxon>Cellulomonas</taxon>
    </lineage>
</organism>
<evidence type="ECO:0000313" key="6">
    <source>
        <dbReference type="EMBL" id="QCB92679.1"/>
    </source>
</evidence>
<keyword evidence="7" id="KW-1185">Reference proteome</keyword>
<protein>
    <submittedName>
        <fullName evidence="6">Dihydrodipicolinate synthase family protein</fullName>
    </submittedName>
</protein>
<dbReference type="AlphaFoldDB" id="A0A4P7SEV5"/>
<evidence type="ECO:0000256" key="2">
    <source>
        <dbReference type="ARBA" id="ARBA00023239"/>
    </source>
</evidence>
<reference evidence="6 7" key="1">
    <citation type="submission" date="2019-04" db="EMBL/GenBank/DDBJ databases">
        <title>Isolation and identification of Cellulomonas shaoxiangyii sp. Nov. isolated from feces of the Tibetan antelopes (Pantholops hodgsonii) in the Qinghai-Tibet plateau of China.</title>
        <authorList>
            <person name="Tian Z."/>
        </authorList>
    </citation>
    <scope>NUCLEOTIDE SEQUENCE [LARGE SCALE GENOMIC DNA]</scope>
    <source>
        <strain evidence="6 7">Z28</strain>
    </source>
</reference>
<keyword evidence="2 3" id="KW-0456">Lyase</keyword>
<dbReference type="SUPFAM" id="SSF51569">
    <property type="entry name" value="Aldolase"/>
    <property type="match status" value="1"/>
</dbReference>
<dbReference type="GO" id="GO:0008840">
    <property type="term" value="F:4-hydroxy-tetrahydrodipicolinate synthase activity"/>
    <property type="evidence" value="ECO:0007669"/>
    <property type="project" value="TreeGrafter"/>
</dbReference>
<dbReference type="EMBL" id="CP039291">
    <property type="protein sequence ID" value="QCB92679.1"/>
    <property type="molecule type" value="Genomic_DNA"/>
</dbReference>
<dbReference type="PANTHER" id="PTHR12128:SF66">
    <property type="entry name" value="4-HYDROXY-2-OXOGLUTARATE ALDOLASE, MITOCHONDRIAL"/>
    <property type="match status" value="1"/>
</dbReference>
<evidence type="ECO:0000313" key="7">
    <source>
        <dbReference type="Proteomes" id="UP000296469"/>
    </source>
</evidence>
<dbReference type="CDD" id="cd00408">
    <property type="entry name" value="DHDPS-like"/>
    <property type="match status" value="1"/>
</dbReference>